<feature type="region of interest" description="Disordered" evidence="1">
    <location>
        <begin position="162"/>
        <end position="302"/>
    </location>
</feature>
<feature type="compositionally biased region" description="Polar residues" evidence="1">
    <location>
        <begin position="239"/>
        <end position="256"/>
    </location>
</feature>
<feature type="region of interest" description="Disordered" evidence="1">
    <location>
        <begin position="428"/>
        <end position="533"/>
    </location>
</feature>
<dbReference type="HOGENOM" id="CLU_511144_0_0_1"/>
<feature type="region of interest" description="Disordered" evidence="1">
    <location>
        <begin position="327"/>
        <end position="409"/>
    </location>
</feature>
<dbReference type="InParanoid" id="G0MJ20"/>
<keyword evidence="2" id="KW-0812">Transmembrane</keyword>
<organism evidence="4">
    <name type="scientific">Caenorhabditis brenneri</name>
    <name type="common">Nematode worm</name>
    <dbReference type="NCBI Taxonomy" id="135651"/>
    <lineage>
        <taxon>Eukaryota</taxon>
        <taxon>Metazoa</taxon>
        <taxon>Ecdysozoa</taxon>
        <taxon>Nematoda</taxon>
        <taxon>Chromadorea</taxon>
        <taxon>Rhabditida</taxon>
        <taxon>Rhabditina</taxon>
        <taxon>Rhabditomorpha</taxon>
        <taxon>Rhabditoidea</taxon>
        <taxon>Rhabditidae</taxon>
        <taxon>Peloderinae</taxon>
        <taxon>Caenorhabditis</taxon>
    </lineage>
</organism>
<dbReference type="OrthoDB" id="10683693at2759"/>
<feature type="compositionally biased region" description="Polar residues" evidence="1">
    <location>
        <begin position="327"/>
        <end position="344"/>
    </location>
</feature>
<feature type="compositionally biased region" description="Basic and acidic residues" evidence="1">
    <location>
        <begin position="257"/>
        <end position="269"/>
    </location>
</feature>
<protein>
    <submittedName>
        <fullName evidence="3">Uncharacterized protein</fullName>
    </submittedName>
</protein>
<name>G0MJ20_CAEBE</name>
<feature type="transmembrane region" description="Helical" evidence="2">
    <location>
        <begin position="6"/>
        <end position="24"/>
    </location>
</feature>
<evidence type="ECO:0000256" key="2">
    <source>
        <dbReference type="SAM" id="Phobius"/>
    </source>
</evidence>
<evidence type="ECO:0000313" key="4">
    <source>
        <dbReference type="Proteomes" id="UP000008068"/>
    </source>
</evidence>
<gene>
    <name evidence="3" type="ORF">CAEBREN_24353</name>
</gene>
<keyword evidence="4" id="KW-1185">Reference proteome</keyword>
<dbReference type="EMBL" id="GL379796">
    <property type="protein sequence ID" value="EGT31305.1"/>
    <property type="molecule type" value="Genomic_DNA"/>
</dbReference>
<sequence>MDFLVRFFGIFLVSIQVVVLMIVVKSELYEYNYKPFKQIKKRERDAKVVEKKKRRKVMWTADDRIDNANIPLNYYVPDIEFDMTKHHIRYWQNKEKAYLKRHRKEQRVQLDDHIAVHAGHREKIERQIKKVSADSEQMTKEKRTKKLELELQRALDAKIKEEKEEASFDHHQKSGKKLRASKTEEATIGSVNRRDKRMTSEQTSQGPMTTEQGSKGGSKTREEPKGARRGKQTKLGMPSTEQMSQGPNGNMNNTEQCSKEGSKTREEPKTRRRTKVLGPKVTGTMPSEQTSQGPPMNTEQASKGLKTMIEPASRGLLKMAQKPKLTENMTTEPPSQGPMNTEQGSKGLKGMYTEPVSKGKKTMDEPSTPGGAKKPEGVAKQKAAGTETRKRAAATKKKEDAPLLGEAKTQTLSLNDFNQVEPKTVLEPKTMLEAKTKKVKTISPQKTQGTIEDSPTKKSLSVVRYRQPGQDFHQKALKEQEHELTDGFVEEVAKKRQSDKKRRKEEAERKRLEEEQKNKKEEKTKTKKKKQKK</sequence>
<accession>G0MJ20</accession>
<dbReference type="Proteomes" id="UP000008068">
    <property type="component" value="Unassembled WGS sequence"/>
</dbReference>
<dbReference type="AlphaFoldDB" id="G0MJ20"/>
<keyword evidence="2" id="KW-0472">Membrane</keyword>
<keyword evidence="2" id="KW-1133">Transmembrane helix</keyword>
<reference evidence="4" key="1">
    <citation type="submission" date="2011-07" db="EMBL/GenBank/DDBJ databases">
        <authorList>
            <consortium name="Caenorhabditis brenneri Sequencing and Analysis Consortium"/>
            <person name="Wilson R.K."/>
        </authorList>
    </citation>
    <scope>NUCLEOTIDE SEQUENCE [LARGE SCALE GENOMIC DNA]</scope>
    <source>
        <strain evidence="4">PB2801</strain>
    </source>
</reference>
<feature type="compositionally biased region" description="Basic and acidic residues" evidence="1">
    <location>
        <begin position="162"/>
        <end position="172"/>
    </location>
</feature>
<feature type="compositionally biased region" description="Basic and acidic residues" evidence="1">
    <location>
        <begin position="504"/>
        <end position="524"/>
    </location>
</feature>
<proteinExistence type="predicted"/>
<feature type="compositionally biased region" description="Polar residues" evidence="1">
    <location>
        <begin position="442"/>
        <end position="459"/>
    </location>
</feature>
<feature type="compositionally biased region" description="Polar residues" evidence="1">
    <location>
        <begin position="284"/>
        <end position="301"/>
    </location>
</feature>
<evidence type="ECO:0000256" key="1">
    <source>
        <dbReference type="SAM" id="MobiDB-lite"/>
    </source>
</evidence>
<feature type="compositionally biased region" description="Basic and acidic residues" evidence="1">
    <location>
        <begin position="472"/>
        <end position="496"/>
    </location>
</feature>
<feature type="compositionally biased region" description="Polar residues" evidence="1">
    <location>
        <begin position="200"/>
        <end position="213"/>
    </location>
</feature>
<evidence type="ECO:0000313" key="3">
    <source>
        <dbReference type="EMBL" id="EGT31305.1"/>
    </source>
</evidence>